<comment type="caution">
    <text evidence="2">The sequence shown here is derived from an EMBL/GenBank/DDBJ whole genome shotgun (WGS) entry which is preliminary data.</text>
</comment>
<name>A0A9W6Z433_AMBMO</name>
<organism evidence="2 3">
    <name type="scientific">Ambrosiozyma monospora</name>
    <name type="common">Yeast</name>
    <name type="synonym">Endomycopsis monosporus</name>
    <dbReference type="NCBI Taxonomy" id="43982"/>
    <lineage>
        <taxon>Eukaryota</taxon>
        <taxon>Fungi</taxon>
        <taxon>Dikarya</taxon>
        <taxon>Ascomycota</taxon>
        <taxon>Saccharomycotina</taxon>
        <taxon>Pichiomycetes</taxon>
        <taxon>Pichiales</taxon>
        <taxon>Pichiaceae</taxon>
        <taxon>Ambrosiozyma</taxon>
    </lineage>
</organism>
<gene>
    <name evidence="2" type="ORF">Amon01_000636000</name>
</gene>
<dbReference type="InterPro" id="IPR000477">
    <property type="entry name" value="RT_dom"/>
</dbReference>
<dbReference type="CDD" id="cd01650">
    <property type="entry name" value="RT_nLTR_like"/>
    <property type="match status" value="1"/>
</dbReference>
<sequence>MYTCSVRLKQVLHLGNNFPFQSPDDEGQSMEQLLAHNNSSLLSSNFVVLRERFKLFQDQTSFSPQVIQSAIDFYTNLYTTPHITPDDHRTALNFLNNNFQEHLTTDEIHDLLTPFTDEELHDAAQKLASKGPSSPGPDGWTYQTWYKSWPMSGDFLVNLANHIFQHPDAFKEPRLSSIIIRLLPKDKFDEQSPDVNHLRPISLMNSSMRIIMFAFTTRLIPCLSRIITSLQQAYLPNTSIHTNIQTAQILAAFLESVPTSSSSLLLVDFAKAFDNVRHDYIYTLLNHIGFPTSVIAFLLAPMALPVAHLGNGSFISQIPIAMGKGVRQGSPISAFIFILAIEPLLRCLSSSINGIHFHPTGLNFPTAEWKSAFTTKVTALAYADDLAVGCSNPSELHHIFGIIHQFASFSGCTLNNQKTKLYSNNNNLPLVGNGLAKQVSRYFKQIQKDSVFGSHIISSSYCH</sequence>
<accession>A0A9W6Z433</accession>
<dbReference type="PANTHER" id="PTHR31635:SF196">
    <property type="entry name" value="REVERSE TRANSCRIPTASE DOMAIN-CONTAINING PROTEIN-RELATED"/>
    <property type="match status" value="1"/>
</dbReference>
<dbReference type="PROSITE" id="PS50878">
    <property type="entry name" value="RT_POL"/>
    <property type="match status" value="1"/>
</dbReference>
<dbReference type="PANTHER" id="PTHR31635">
    <property type="entry name" value="REVERSE TRANSCRIPTASE DOMAIN-CONTAINING PROTEIN-RELATED"/>
    <property type="match status" value="1"/>
</dbReference>
<reference evidence="2" key="1">
    <citation type="submission" date="2023-04" db="EMBL/GenBank/DDBJ databases">
        <title>Ambrosiozyma monospora NBRC 1965.</title>
        <authorList>
            <person name="Ichikawa N."/>
            <person name="Sato H."/>
            <person name="Tonouchi N."/>
        </authorList>
    </citation>
    <scope>NUCLEOTIDE SEQUENCE</scope>
    <source>
        <strain evidence="2">NBRC 1965</strain>
    </source>
</reference>
<proteinExistence type="predicted"/>
<evidence type="ECO:0000313" key="3">
    <source>
        <dbReference type="Proteomes" id="UP001165063"/>
    </source>
</evidence>
<feature type="domain" description="Reverse transcriptase" evidence="1">
    <location>
        <begin position="164"/>
        <end position="435"/>
    </location>
</feature>
<keyword evidence="3" id="KW-1185">Reference proteome</keyword>
<dbReference type="AlphaFoldDB" id="A0A9W6Z433"/>
<protein>
    <submittedName>
        <fullName evidence="2">Unnamed protein product</fullName>
    </submittedName>
</protein>
<evidence type="ECO:0000313" key="2">
    <source>
        <dbReference type="EMBL" id="GMG40632.1"/>
    </source>
</evidence>
<dbReference type="EMBL" id="BSXU01003992">
    <property type="protein sequence ID" value="GMG40632.1"/>
    <property type="molecule type" value="Genomic_DNA"/>
</dbReference>
<evidence type="ECO:0000259" key="1">
    <source>
        <dbReference type="PROSITE" id="PS50878"/>
    </source>
</evidence>
<dbReference type="OrthoDB" id="4097129at2759"/>
<dbReference type="SUPFAM" id="SSF56672">
    <property type="entry name" value="DNA/RNA polymerases"/>
    <property type="match status" value="1"/>
</dbReference>
<dbReference type="Pfam" id="PF00078">
    <property type="entry name" value="RVT_1"/>
    <property type="match status" value="1"/>
</dbReference>
<dbReference type="InterPro" id="IPR043502">
    <property type="entry name" value="DNA/RNA_pol_sf"/>
</dbReference>
<dbReference type="Proteomes" id="UP001165063">
    <property type="component" value="Unassembled WGS sequence"/>
</dbReference>